<organism evidence="9 10">
    <name type="scientific">Allomyces macrogynus (strain ATCC 38327)</name>
    <name type="common">Allomyces javanicus var. macrogynus</name>
    <dbReference type="NCBI Taxonomy" id="578462"/>
    <lineage>
        <taxon>Eukaryota</taxon>
        <taxon>Fungi</taxon>
        <taxon>Fungi incertae sedis</taxon>
        <taxon>Blastocladiomycota</taxon>
        <taxon>Blastocladiomycetes</taxon>
        <taxon>Blastocladiales</taxon>
        <taxon>Blastocladiaceae</taxon>
        <taxon>Allomyces</taxon>
    </lineage>
</organism>
<evidence type="ECO:0000256" key="6">
    <source>
        <dbReference type="ARBA" id="ARBA00023136"/>
    </source>
</evidence>
<feature type="transmembrane region" description="Helical" evidence="7">
    <location>
        <begin position="277"/>
        <end position="295"/>
    </location>
</feature>
<protein>
    <recommendedName>
        <fullName evidence="8">Major facilitator superfamily (MFS) profile domain-containing protein</fullName>
    </recommendedName>
</protein>
<reference evidence="10" key="2">
    <citation type="submission" date="2009-11" db="EMBL/GenBank/DDBJ databases">
        <title>The Genome Sequence of Allomyces macrogynus strain ATCC 38327.</title>
        <authorList>
            <consortium name="The Broad Institute Genome Sequencing Platform"/>
            <person name="Russ C."/>
            <person name="Cuomo C."/>
            <person name="Shea T."/>
            <person name="Young S.K."/>
            <person name="Zeng Q."/>
            <person name="Koehrsen M."/>
            <person name="Haas B."/>
            <person name="Borodovsky M."/>
            <person name="Guigo R."/>
            <person name="Alvarado L."/>
            <person name="Berlin A."/>
            <person name="Borenstein D."/>
            <person name="Chen Z."/>
            <person name="Engels R."/>
            <person name="Freedman E."/>
            <person name="Gellesch M."/>
            <person name="Goldberg J."/>
            <person name="Griggs A."/>
            <person name="Gujja S."/>
            <person name="Heiman D."/>
            <person name="Hepburn T."/>
            <person name="Howarth C."/>
            <person name="Jen D."/>
            <person name="Larson L."/>
            <person name="Lewis B."/>
            <person name="Mehta T."/>
            <person name="Park D."/>
            <person name="Pearson M."/>
            <person name="Roberts A."/>
            <person name="Saif S."/>
            <person name="Shenoy N."/>
            <person name="Sisk P."/>
            <person name="Stolte C."/>
            <person name="Sykes S."/>
            <person name="Walk T."/>
            <person name="White J."/>
            <person name="Yandava C."/>
            <person name="Burger G."/>
            <person name="Gray M.W."/>
            <person name="Holland P.W.H."/>
            <person name="King N."/>
            <person name="Lang F.B.F."/>
            <person name="Roger A.J."/>
            <person name="Ruiz-Trillo I."/>
            <person name="Lander E."/>
            <person name="Nusbaum C."/>
        </authorList>
    </citation>
    <scope>NUCLEOTIDE SEQUENCE [LARGE SCALE GENOMIC DNA]</scope>
    <source>
        <strain evidence="10">ATCC 38327</strain>
    </source>
</reference>
<dbReference type="PANTHER" id="PTHR48022:SF2">
    <property type="entry name" value="PLASTIDIC GLUCOSE TRANSPORTER 4"/>
    <property type="match status" value="1"/>
</dbReference>
<evidence type="ECO:0000259" key="8">
    <source>
        <dbReference type="PROSITE" id="PS50850"/>
    </source>
</evidence>
<dbReference type="PROSITE" id="PS00216">
    <property type="entry name" value="SUGAR_TRANSPORT_1"/>
    <property type="match status" value="1"/>
</dbReference>
<keyword evidence="5 7" id="KW-1133">Transmembrane helix</keyword>
<dbReference type="InterPro" id="IPR036259">
    <property type="entry name" value="MFS_trans_sf"/>
</dbReference>
<gene>
    <name evidence="9" type="ORF">AMAG_19222</name>
</gene>
<evidence type="ECO:0000256" key="5">
    <source>
        <dbReference type="ARBA" id="ARBA00022989"/>
    </source>
</evidence>
<feature type="transmembrane region" description="Helical" evidence="7">
    <location>
        <begin position="207"/>
        <end position="227"/>
    </location>
</feature>
<dbReference type="PRINTS" id="PR00171">
    <property type="entry name" value="SUGRTRNSPORT"/>
</dbReference>
<reference evidence="9 10" key="1">
    <citation type="submission" date="2009-11" db="EMBL/GenBank/DDBJ databases">
        <title>Annotation of Allomyces macrogynus ATCC 38327.</title>
        <authorList>
            <consortium name="The Broad Institute Genome Sequencing Platform"/>
            <person name="Russ C."/>
            <person name="Cuomo C."/>
            <person name="Burger G."/>
            <person name="Gray M.W."/>
            <person name="Holland P.W.H."/>
            <person name="King N."/>
            <person name="Lang F.B.F."/>
            <person name="Roger A.J."/>
            <person name="Ruiz-Trillo I."/>
            <person name="Young S.K."/>
            <person name="Zeng Q."/>
            <person name="Gargeya S."/>
            <person name="Fitzgerald M."/>
            <person name="Haas B."/>
            <person name="Abouelleil A."/>
            <person name="Alvarado L."/>
            <person name="Arachchi H.M."/>
            <person name="Berlin A."/>
            <person name="Chapman S.B."/>
            <person name="Gearin G."/>
            <person name="Goldberg J."/>
            <person name="Griggs A."/>
            <person name="Gujja S."/>
            <person name="Hansen M."/>
            <person name="Heiman D."/>
            <person name="Howarth C."/>
            <person name="Larimer J."/>
            <person name="Lui A."/>
            <person name="MacDonald P.J.P."/>
            <person name="McCowen C."/>
            <person name="Montmayeur A."/>
            <person name="Murphy C."/>
            <person name="Neiman D."/>
            <person name="Pearson M."/>
            <person name="Priest M."/>
            <person name="Roberts A."/>
            <person name="Saif S."/>
            <person name="Shea T."/>
            <person name="Sisk P."/>
            <person name="Stolte C."/>
            <person name="Sykes S."/>
            <person name="Wortman J."/>
            <person name="Nusbaum C."/>
            <person name="Birren B."/>
        </authorList>
    </citation>
    <scope>NUCLEOTIDE SEQUENCE [LARGE SCALE GENOMIC DNA]</scope>
    <source>
        <strain evidence="9 10">ATCC 38327</strain>
    </source>
</reference>
<evidence type="ECO:0000256" key="2">
    <source>
        <dbReference type="ARBA" id="ARBA00010992"/>
    </source>
</evidence>
<keyword evidence="3" id="KW-0813">Transport</keyword>
<feature type="transmembrane region" description="Helical" evidence="7">
    <location>
        <begin position="93"/>
        <end position="112"/>
    </location>
</feature>
<accession>A0A0L0SU23</accession>
<dbReference type="OrthoDB" id="8120565at2759"/>
<evidence type="ECO:0000256" key="4">
    <source>
        <dbReference type="ARBA" id="ARBA00022692"/>
    </source>
</evidence>
<comment type="subcellular location">
    <subcellularLocation>
        <location evidence="1">Membrane</location>
        <topology evidence="1">Multi-pass membrane protein</topology>
    </subcellularLocation>
</comment>
<sequence length="322" mass="34875">MVQWYSWFVSFTAALGGFLFGYEVGIINSVLEMDQFRVFFGMSGLGSDMTTLTDTDHAKDYKAQITSFFLLGCIPGALFIAVAADYLGRKKSIWLGSLLFSVGALIQALVAADSIPARVHTIMAGRFIGGSGVGILSMSVPLYIAEMAPTDMRGRLTSVQQLMITIGIAVASIINAIIIAVFDGAPKDDNKPWRLALGMEIPGNAKTFSILAAICMYCYVACFASTWGPVVWVYQSEIFPLRIRGKGTGIATASNWINNFILSYVWPYAEALGANQYIVFGTTGLAMAAFVQFFVPETKGKSLEHMDEVFGFTANEAADLKA</sequence>
<feature type="transmembrane region" description="Helical" evidence="7">
    <location>
        <begin position="6"/>
        <end position="27"/>
    </location>
</feature>
<dbReference type="Gene3D" id="1.20.1250.20">
    <property type="entry name" value="MFS general substrate transporter like domains"/>
    <property type="match status" value="2"/>
</dbReference>
<dbReference type="InterPro" id="IPR005829">
    <property type="entry name" value="Sugar_transporter_CS"/>
</dbReference>
<dbReference type="OMA" id="IAISFWI"/>
<keyword evidence="10" id="KW-1185">Reference proteome</keyword>
<dbReference type="Proteomes" id="UP000054350">
    <property type="component" value="Unassembled WGS sequence"/>
</dbReference>
<dbReference type="PANTHER" id="PTHR48022">
    <property type="entry name" value="PLASTIDIC GLUCOSE TRANSPORTER 4"/>
    <property type="match status" value="1"/>
</dbReference>
<comment type="similarity">
    <text evidence="2">Belongs to the major facilitator superfamily. Sugar transporter (TC 2.A.1.1) family.</text>
</comment>
<dbReference type="AlphaFoldDB" id="A0A0L0SU23"/>
<dbReference type="PROSITE" id="PS50850">
    <property type="entry name" value="MFS"/>
    <property type="match status" value="1"/>
</dbReference>
<evidence type="ECO:0000313" key="10">
    <source>
        <dbReference type="Proteomes" id="UP000054350"/>
    </source>
</evidence>
<name>A0A0L0SU23_ALLM3</name>
<proteinExistence type="inferred from homology"/>
<dbReference type="EMBL" id="GG745348">
    <property type="protein sequence ID" value="KNE65839.1"/>
    <property type="molecule type" value="Genomic_DNA"/>
</dbReference>
<dbReference type="GO" id="GO:0016020">
    <property type="term" value="C:membrane"/>
    <property type="evidence" value="ECO:0007669"/>
    <property type="project" value="UniProtKB-SubCell"/>
</dbReference>
<dbReference type="InterPro" id="IPR020846">
    <property type="entry name" value="MFS_dom"/>
</dbReference>
<feature type="domain" description="Major facilitator superfamily (MFS) profile" evidence="8">
    <location>
        <begin position="9"/>
        <end position="322"/>
    </location>
</feature>
<keyword evidence="6 7" id="KW-0472">Membrane</keyword>
<keyword evidence="4 7" id="KW-0812">Transmembrane</keyword>
<dbReference type="VEuPathDB" id="FungiDB:AMAG_19222"/>
<feature type="transmembrane region" description="Helical" evidence="7">
    <location>
        <begin position="164"/>
        <end position="186"/>
    </location>
</feature>
<feature type="transmembrane region" description="Helical" evidence="7">
    <location>
        <begin position="124"/>
        <end position="144"/>
    </location>
</feature>
<evidence type="ECO:0000256" key="7">
    <source>
        <dbReference type="SAM" id="Phobius"/>
    </source>
</evidence>
<evidence type="ECO:0000256" key="1">
    <source>
        <dbReference type="ARBA" id="ARBA00004141"/>
    </source>
</evidence>
<dbReference type="InterPro" id="IPR050360">
    <property type="entry name" value="MFS_Sugar_Transporters"/>
</dbReference>
<dbReference type="SUPFAM" id="SSF103473">
    <property type="entry name" value="MFS general substrate transporter"/>
    <property type="match status" value="2"/>
</dbReference>
<dbReference type="GO" id="GO:0005351">
    <property type="term" value="F:carbohydrate:proton symporter activity"/>
    <property type="evidence" value="ECO:0007669"/>
    <property type="project" value="TreeGrafter"/>
</dbReference>
<dbReference type="eggNOG" id="KOG0254">
    <property type="taxonomic scope" value="Eukaryota"/>
</dbReference>
<dbReference type="STRING" id="578462.A0A0L0SU23"/>
<dbReference type="InterPro" id="IPR003663">
    <property type="entry name" value="Sugar/inositol_transpt"/>
</dbReference>
<dbReference type="InterPro" id="IPR005828">
    <property type="entry name" value="MFS_sugar_transport-like"/>
</dbReference>
<evidence type="ECO:0000313" key="9">
    <source>
        <dbReference type="EMBL" id="KNE65839.1"/>
    </source>
</evidence>
<evidence type="ECO:0000256" key="3">
    <source>
        <dbReference type="ARBA" id="ARBA00022448"/>
    </source>
</evidence>
<dbReference type="Pfam" id="PF00083">
    <property type="entry name" value="Sugar_tr"/>
    <property type="match status" value="2"/>
</dbReference>
<feature type="transmembrane region" description="Helical" evidence="7">
    <location>
        <begin position="68"/>
        <end position="87"/>
    </location>
</feature>